<name>A0ACC7P586_9BACL</name>
<sequence length="263" mass="27424">MAESLIWAASGTGFTFLMTTLGAAMVFLFHKTMSGKVQKIFLGFAAGVMIAASVWSLLIPAIEAAEASGQIGWIPAAGGFVLGIFFLYGLDLLIPHLHPSGSKPEGMSTSMKRTSLLVLAVTLHNIPEGMAVGLSFALAAQQGDTASYASALALAIGIGIQNFPEGAAISLPLRQEGMSTRRAFAMGSMSGIVEPIFGILAVLVAAIIMPYMPWLLAFAAGAMMYVVVEELIPEAHLGEHSNIGTFGVMGGFLVMMILDVALG</sequence>
<organism evidence="1 2">
    <name type="scientific">Paenibacillus mesotrionivorans</name>
    <dbReference type="NCBI Taxonomy" id="3160968"/>
    <lineage>
        <taxon>Bacteria</taxon>
        <taxon>Bacillati</taxon>
        <taxon>Bacillota</taxon>
        <taxon>Bacilli</taxon>
        <taxon>Bacillales</taxon>
        <taxon>Paenibacillaceae</taxon>
        <taxon>Paenibacillus</taxon>
    </lineage>
</organism>
<dbReference type="EMBL" id="JBJURJ010000018">
    <property type="protein sequence ID" value="MFM9331481.1"/>
    <property type="molecule type" value="Genomic_DNA"/>
</dbReference>
<evidence type="ECO:0000313" key="1">
    <source>
        <dbReference type="EMBL" id="MFM9331481.1"/>
    </source>
</evidence>
<dbReference type="Proteomes" id="UP001631969">
    <property type="component" value="Unassembled WGS sequence"/>
</dbReference>
<keyword evidence="2" id="KW-1185">Reference proteome</keyword>
<gene>
    <name evidence="1" type="ORF">ACI1P1_24600</name>
</gene>
<evidence type="ECO:0000313" key="2">
    <source>
        <dbReference type="Proteomes" id="UP001631969"/>
    </source>
</evidence>
<accession>A0ACC7P586</accession>
<proteinExistence type="predicted"/>
<reference evidence="1" key="1">
    <citation type="submission" date="2024-12" db="EMBL/GenBank/DDBJ databases">
        <authorList>
            <person name="Wu N."/>
        </authorList>
    </citation>
    <scope>NUCLEOTIDE SEQUENCE</scope>
    <source>
        <strain evidence="1">P15</strain>
    </source>
</reference>
<protein>
    <submittedName>
        <fullName evidence="1">ZIP family metal transporter</fullName>
    </submittedName>
</protein>
<comment type="caution">
    <text evidence="1">The sequence shown here is derived from an EMBL/GenBank/DDBJ whole genome shotgun (WGS) entry which is preliminary data.</text>
</comment>